<name>A0A382JSY1_9ZZZZ</name>
<evidence type="ECO:0000259" key="6">
    <source>
        <dbReference type="Pfam" id="PF00324"/>
    </source>
</evidence>
<feature type="domain" description="Amino acid permease/ SLC12A" evidence="6">
    <location>
        <begin position="42"/>
        <end position="225"/>
    </location>
</feature>
<dbReference type="Pfam" id="PF03522">
    <property type="entry name" value="SLC12"/>
    <property type="match status" value="1"/>
</dbReference>
<feature type="domain" description="SLC12A transporter C-terminal" evidence="7">
    <location>
        <begin position="237"/>
        <end position="326"/>
    </location>
</feature>
<dbReference type="Gene3D" id="1.20.1740.10">
    <property type="entry name" value="Amino acid/polyamine transporter I"/>
    <property type="match status" value="1"/>
</dbReference>
<dbReference type="Pfam" id="PF00324">
    <property type="entry name" value="AA_permease"/>
    <property type="match status" value="1"/>
</dbReference>
<dbReference type="PANTHER" id="PTHR11827">
    <property type="entry name" value="SOLUTE CARRIER FAMILY 12, CATION COTRANSPORTERS"/>
    <property type="match status" value="1"/>
</dbReference>
<evidence type="ECO:0000256" key="3">
    <source>
        <dbReference type="ARBA" id="ARBA00022989"/>
    </source>
</evidence>
<evidence type="ECO:0000256" key="4">
    <source>
        <dbReference type="ARBA" id="ARBA00023136"/>
    </source>
</evidence>
<protein>
    <recommendedName>
        <fullName evidence="9">Amino acid permease/ SLC12A domain-containing protein</fullName>
    </recommendedName>
</protein>
<feature type="transmembrane region" description="Helical" evidence="5">
    <location>
        <begin position="166"/>
        <end position="185"/>
    </location>
</feature>
<evidence type="ECO:0000256" key="5">
    <source>
        <dbReference type="SAM" id="Phobius"/>
    </source>
</evidence>
<evidence type="ECO:0000256" key="1">
    <source>
        <dbReference type="ARBA" id="ARBA00004141"/>
    </source>
</evidence>
<evidence type="ECO:0000259" key="7">
    <source>
        <dbReference type="Pfam" id="PF03522"/>
    </source>
</evidence>
<keyword evidence="2 5" id="KW-0812">Transmembrane</keyword>
<sequence>TGTAVYLVVPVLLATAGGLDARDLAQPGRIVWVDVAFLGAWLILPGVWGAILSSAFGSALGGPRVLQALASDGLAPRFLSRLTRGGQPAVATVVSGTIAVLAVSLGELNAVAQFVTILFLTLYVAINLCCAIEGFTGDPSWRPTLNLSPVICLLGAVGSIGVMFLISPMACVAAVSLELLLYIGFRRRALRRRWGDARAGFWAALARFSLIKLNRHRSDPRNWRPLVLLFSGDPQRRTGLVRMANWFTQSRGLVTACQMIIGDLQTESGEIEHREREMDETLRNEGLVAFTRVAMVPEFEQGVISVAQASGLSGLRANTIMFGWPEKRDRLLAMLRILRAASNASRSTLIARLQEPVVPMRQPRIDVWWRGKHSNGDLMLLLAYLLQINQEWQTAHVAVRSIVDEESQRQEMETSLAALIDETRIPAEPEVIVR</sequence>
<comment type="subcellular location">
    <subcellularLocation>
        <location evidence="1">Membrane</location>
        <topology evidence="1">Multi-pass membrane protein</topology>
    </subcellularLocation>
</comment>
<dbReference type="PANTHER" id="PTHR11827:SF72">
    <property type="entry name" value="GH08340P"/>
    <property type="match status" value="1"/>
</dbReference>
<dbReference type="AlphaFoldDB" id="A0A382JSY1"/>
<gene>
    <name evidence="8" type="ORF">METZ01_LOCUS267723</name>
</gene>
<dbReference type="InterPro" id="IPR004842">
    <property type="entry name" value="SLC12A_fam"/>
</dbReference>
<evidence type="ECO:0000256" key="2">
    <source>
        <dbReference type="ARBA" id="ARBA00022692"/>
    </source>
</evidence>
<dbReference type="InterPro" id="IPR004841">
    <property type="entry name" value="AA-permease/SLC12A_dom"/>
</dbReference>
<feature type="transmembrane region" description="Helical" evidence="5">
    <location>
        <begin position="86"/>
        <end position="105"/>
    </location>
</feature>
<accession>A0A382JSY1</accession>
<dbReference type="EMBL" id="UINC01076065">
    <property type="protein sequence ID" value="SVC14869.1"/>
    <property type="molecule type" value="Genomic_DNA"/>
</dbReference>
<reference evidence="8" key="1">
    <citation type="submission" date="2018-05" db="EMBL/GenBank/DDBJ databases">
        <authorList>
            <person name="Lanie J.A."/>
            <person name="Ng W.-L."/>
            <person name="Kazmierczak K.M."/>
            <person name="Andrzejewski T.M."/>
            <person name="Davidsen T.M."/>
            <person name="Wayne K.J."/>
            <person name="Tettelin H."/>
            <person name="Glass J.I."/>
            <person name="Rusch D."/>
            <person name="Podicherti R."/>
            <person name="Tsui H.-C.T."/>
            <person name="Winkler M.E."/>
        </authorList>
    </citation>
    <scope>NUCLEOTIDE SEQUENCE</scope>
</reference>
<dbReference type="GO" id="GO:0015377">
    <property type="term" value="F:chloride:monoatomic cation symporter activity"/>
    <property type="evidence" value="ECO:0007669"/>
    <property type="project" value="InterPro"/>
</dbReference>
<feature type="non-terminal residue" evidence="8">
    <location>
        <position position="434"/>
    </location>
</feature>
<keyword evidence="4 5" id="KW-0472">Membrane</keyword>
<dbReference type="GO" id="GO:0016020">
    <property type="term" value="C:membrane"/>
    <property type="evidence" value="ECO:0007669"/>
    <property type="project" value="UniProtKB-SubCell"/>
</dbReference>
<organism evidence="8">
    <name type="scientific">marine metagenome</name>
    <dbReference type="NCBI Taxonomy" id="408172"/>
    <lineage>
        <taxon>unclassified sequences</taxon>
        <taxon>metagenomes</taxon>
        <taxon>ecological metagenomes</taxon>
    </lineage>
</organism>
<feature type="transmembrane region" description="Helical" evidence="5">
    <location>
        <begin position="31"/>
        <end position="56"/>
    </location>
</feature>
<feature type="non-terminal residue" evidence="8">
    <location>
        <position position="1"/>
    </location>
</feature>
<feature type="transmembrane region" description="Helical" evidence="5">
    <location>
        <begin position="111"/>
        <end position="132"/>
    </location>
</feature>
<dbReference type="InterPro" id="IPR018491">
    <property type="entry name" value="SLC12_C"/>
</dbReference>
<proteinExistence type="predicted"/>
<evidence type="ECO:0000313" key="8">
    <source>
        <dbReference type="EMBL" id="SVC14869.1"/>
    </source>
</evidence>
<keyword evidence="3 5" id="KW-1133">Transmembrane helix</keyword>
<evidence type="ECO:0008006" key="9">
    <source>
        <dbReference type="Google" id="ProtNLM"/>
    </source>
</evidence>